<feature type="compositionally biased region" description="Polar residues" evidence="1">
    <location>
        <begin position="1"/>
        <end position="28"/>
    </location>
</feature>
<protein>
    <submittedName>
        <fullName evidence="2">Uncharacterized protein</fullName>
    </submittedName>
</protein>
<feature type="region of interest" description="Disordered" evidence="1">
    <location>
        <begin position="1"/>
        <end position="34"/>
    </location>
</feature>
<evidence type="ECO:0000256" key="1">
    <source>
        <dbReference type="SAM" id="MobiDB-lite"/>
    </source>
</evidence>
<dbReference type="AlphaFoldDB" id="A0A0A8ZHH4"/>
<reference evidence="2" key="1">
    <citation type="submission" date="2014-09" db="EMBL/GenBank/DDBJ databases">
        <authorList>
            <person name="Magalhaes I.L.F."/>
            <person name="Oliveira U."/>
            <person name="Santos F.R."/>
            <person name="Vidigal T.H.D.A."/>
            <person name="Brescovit A.D."/>
            <person name="Santos A.J."/>
        </authorList>
    </citation>
    <scope>NUCLEOTIDE SEQUENCE</scope>
    <source>
        <tissue evidence="2">Shoot tissue taken approximately 20 cm above the soil surface</tissue>
    </source>
</reference>
<sequence>MAVATTTPKNNGNSAESSFRTRGSTEHGTTCVRY</sequence>
<organism evidence="2">
    <name type="scientific">Arundo donax</name>
    <name type="common">Giant reed</name>
    <name type="synonym">Donax arundinaceus</name>
    <dbReference type="NCBI Taxonomy" id="35708"/>
    <lineage>
        <taxon>Eukaryota</taxon>
        <taxon>Viridiplantae</taxon>
        <taxon>Streptophyta</taxon>
        <taxon>Embryophyta</taxon>
        <taxon>Tracheophyta</taxon>
        <taxon>Spermatophyta</taxon>
        <taxon>Magnoliopsida</taxon>
        <taxon>Liliopsida</taxon>
        <taxon>Poales</taxon>
        <taxon>Poaceae</taxon>
        <taxon>PACMAD clade</taxon>
        <taxon>Arundinoideae</taxon>
        <taxon>Arundineae</taxon>
        <taxon>Arundo</taxon>
    </lineage>
</organism>
<reference evidence="2" key="2">
    <citation type="journal article" date="2015" name="Data Brief">
        <title>Shoot transcriptome of the giant reed, Arundo donax.</title>
        <authorList>
            <person name="Barrero R.A."/>
            <person name="Guerrero F.D."/>
            <person name="Moolhuijzen P."/>
            <person name="Goolsby J.A."/>
            <person name="Tidwell J."/>
            <person name="Bellgard S.E."/>
            <person name="Bellgard M.I."/>
        </authorList>
    </citation>
    <scope>NUCLEOTIDE SEQUENCE</scope>
    <source>
        <tissue evidence="2">Shoot tissue taken approximately 20 cm above the soil surface</tissue>
    </source>
</reference>
<evidence type="ECO:0000313" key="2">
    <source>
        <dbReference type="EMBL" id="JAD36170.1"/>
    </source>
</evidence>
<accession>A0A0A8ZHH4</accession>
<name>A0A0A8ZHH4_ARUDO</name>
<proteinExistence type="predicted"/>
<dbReference type="EMBL" id="GBRH01261725">
    <property type="protein sequence ID" value="JAD36170.1"/>
    <property type="molecule type" value="Transcribed_RNA"/>
</dbReference>